<gene>
    <name evidence="2" type="ORF">ASPTUDRAFT_562644</name>
</gene>
<sequence length="122" mass="13709">MRMTGPDSGRLTQPSPAQGESEMAIGEGNKQMTSWLSTHRIGDRTGTLQCRHSSKEFLGKERLAISRFLLVGASTRVVPMWGLCLSLYFSLVLTPETVTELRLSIPYQPYRSIPYGKQHPQR</sequence>
<protein>
    <submittedName>
        <fullName evidence="2">Uncharacterized protein</fullName>
    </submittedName>
</protein>
<dbReference type="Proteomes" id="UP000184304">
    <property type="component" value="Unassembled WGS sequence"/>
</dbReference>
<keyword evidence="3" id="KW-1185">Reference proteome</keyword>
<reference evidence="3" key="1">
    <citation type="journal article" date="2017" name="Genome Biol.">
        <title>Comparative genomics reveals high biological diversity and specific adaptations in the industrially and medically important fungal genus Aspergillus.</title>
        <authorList>
            <person name="de Vries R.P."/>
            <person name="Riley R."/>
            <person name="Wiebenga A."/>
            <person name="Aguilar-Osorio G."/>
            <person name="Amillis S."/>
            <person name="Uchima C.A."/>
            <person name="Anderluh G."/>
            <person name="Asadollahi M."/>
            <person name="Askin M."/>
            <person name="Barry K."/>
            <person name="Battaglia E."/>
            <person name="Bayram O."/>
            <person name="Benocci T."/>
            <person name="Braus-Stromeyer S.A."/>
            <person name="Caldana C."/>
            <person name="Canovas D."/>
            <person name="Cerqueira G.C."/>
            <person name="Chen F."/>
            <person name="Chen W."/>
            <person name="Choi C."/>
            <person name="Clum A."/>
            <person name="Dos Santos R.A."/>
            <person name="Damasio A.R."/>
            <person name="Diallinas G."/>
            <person name="Emri T."/>
            <person name="Fekete E."/>
            <person name="Flipphi M."/>
            <person name="Freyberg S."/>
            <person name="Gallo A."/>
            <person name="Gournas C."/>
            <person name="Habgood R."/>
            <person name="Hainaut M."/>
            <person name="Harispe M.L."/>
            <person name="Henrissat B."/>
            <person name="Hilden K.S."/>
            <person name="Hope R."/>
            <person name="Hossain A."/>
            <person name="Karabika E."/>
            <person name="Karaffa L."/>
            <person name="Karanyi Z."/>
            <person name="Krasevec N."/>
            <person name="Kuo A."/>
            <person name="Kusch H."/>
            <person name="LaButti K."/>
            <person name="Lagendijk E.L."/>
            <person name="Lapidus A."/>
            <person name="Levasseur A."/>
            <person name="Lindquist E."/>
            <person name="Lipzen A."/>
            <person name="Logrieco A.F."/>
            <person name="MacCabe A."/>
            <person name="Maekelae M.R."/>
            <person name="Malavazi I."/>
            <person name="Melin P."/>
            <person name="Meyer V."/>
            <person name="Mielnichuk N."/>
            <person name="Miskei M."/>
            <person name="Molnar A.P."/>
            <person name="Mule G."/>
            <person name="Ngan C.Y."/>
            <person name="Orejas M."/>
            <person name="Orosz E."/>
            <person name="Ouedraogo J.P."/>
            <person name="Overkamp K.M."/>
            <person name="Park H.-S."/>
            <person name="Perrone G."/>
            <person name="Piumi F."/>
            <person name="Punt P.J."/>
            <person name="Ram A.F."/>
            <person name="Ramon A."/>
            <person name="Rauscher S."/>
            <person name="Record E."/>
            <person name="Riano-Pachon D.M."/>
            <person name="Robert V."/>
            <person name="Roehrig J."/>
            <person name="Ruller R."/>
            <person name="Salamov A."/>
            <person name="Salih N.S."/>
            <person name="Samson R.A."/>
            <person name="Sandor E."/>
            <person name="Sanguinetti M."/>
            <person name="Schuetze T."/>
            <person name="Sepcic K."/>
            <person name="Shelest E."/>
            <person name="Sherlock G."/>
            <person name="Sophianopoulou V."/>
            <person name="Squina F.M."/>
            <person name="Sun H."/>
            <person name="Susca A."/>
            <person name="Todd R.B."/>
            <person name="Tsang A."/>
            <person name="Unkles S.E."/>
            <person name="van de Wiele N."/>
            <person name="van Rossen-Uffink D."/>
            <person name="Oliveira J.V."/>
            <person name="Vesth T.C."/>
            <person name="Visser J."/>
            <person name="Yu J.-H."/>
            <person name="Zhou M."/>
            <person name="Andersen M.R."/>
            <person name="Archer D.B."/>
            <person name="Baker S.E."/>
            <person name="Benoit I."/>
            <person name="Brakhage A.A."/>
            <person name="Braus G.H."/>
            <person name="Fischer R."/>
            <person name="Frisvad J.C."/>
            <person name="Goldman G.H."/>
            <person name="Houbraken J."/>
            <person name="Oakley B."/>
            <person name="Pocsi I."/>
            <person name="Scazzocchio C."/>
            <person name="Seiboth B."/>
            <person name="vanKuyk P.A."/>
            <person name="Wortman J."/>
            <person name="Dyer P.S."/>
            <person name="Grigoriev I.V."/>
        </authorList>
    </citation>
    <scope>NUCLEOTIDE SEQUENCE [LARGE SCALE GENOMIC DNA]</scope>
    <source>
        <strain evidence="3">CBS 134.48</strain>
    </source>
</reference>
<dbReference type="VEuPathDB" id="FungiDB:ASPTUDRAFT_562644"/>
<feature type="region of interest" description="Disordered" evidence="1">
    <location>
        <begin position="1"/>
        <end position="29"/>
    </location>
</feature>
<proteinExistence type="predicted"/>
<evidence type="ECO:0000256" key="1">
    <source>
        <dbReference type="SAM" id="MobiDB-lite"/>
    </source>
</evidence>
<dbReference type="AlphaFoldDB" id="A0A1L9N7T9"/>
<evidence type="ECO:0000313" key="2">
    <source>
        <dbReference type="EMBL" id="OJI85222.1"/>
    </source>
</evidence>
<dbReference type="EMBL" id="KV878198">
    <property type="protein sequence ID" value="OJI85222.1"/>
    <property type="molecule type" value="Genomic_DNA"/>
</dbReference>
<organism evidence="2 3">
    <name type="scientific">Aspergillus tubingensis (strain CBS 134.48)</name>
    <dbReference type="NCBI Taxonomy" id="767770"/>
    <lineage>
        <taxon>Eukaryota</taxon>
        <taxon>Fungi</taxon>
        <taxon>Dikarya</taxon>
        <taxon>Ascomycota</taxon>
        <taxon>Pezizomycotina</taxon>
        <taxon>Eurotiomycetes</taxon>
        <taxon>Eurotiomycetidae</taxon>
        <taxon>Eurotiales</taxon>
        <taxon>Aspergillaceae</taxon>
        <taxon>Aspergillus</taxon>
        <taxon>Aspergillus subgen. Circumdati</taxon>
    </lineage>
</organism>
<evidence type="ECO:0000313" key="3">
    <source>
        <dbReference type="Proteomes" id="UP000184304"/>
    </source>
</evidence>
<accession>A0A1L9N7T9</accession>
<name>A0A1L9N7T9_ASPTC</name>